<accession>A0A1Y0IEP4</accession>
<dbReference type="PANTHER" id="PTHR47506:SF3">
    <property type="entry name" value="HTH-TYPE TRANSCRIPTIONAL REGULATOR LMRA"/>
    <property type="match status" value="1"/>
</dbReference>
<dbReference type="InterPro" id="IPR036271">
    <property type="entry name" value="Tet_transcr_reg_TetR-rel_C_sf"/>
</dbReference>
<evidence type="ECO:0000313" key="6">
    <source>
        <dbReference type="EMBL" id="ARU59007.1"/>
    </source>
</evidence>
<gene>
    <name evidence="6" type="ORF">OLMES_5020</name>
</gene>
<evidence type="ECO:0000256" key="4">
    <source>
        <dbReference type="PROSITE-ProRule" id="PRU00335"/>
    </source>
</evidence>
<dbReference type="PRINTS" id="PR00455">
    <property type="entry name" value="HTHTETR"/>
</dbReference>
<organism evidence="6 7">
    <name type="scientific">Oleiphilus messinensis</name>
    <dbReference type="NCBI Taxonomy" id="141451"/>
    <lineage>
        <taxon>Bacteria</taxon>
        <taxon>Pseudomonadati</taxon>
        <taxon>Pseudomonadota</taxon>
        <taxon>Gammaproteobacteria</taxon>
        <taxon>Oceanospirillales</taxon>
        <taxon>Oleiphilaceae</taxon>
        <taxon>Oleiphilus</taxon>
    </lineage>
</organism>
<dbReference type="OrthoDB" id="9809772at2"/>
<feature type="domain" description="HTH tetR-type" evidence="5">
    <location>
        <begin position="5"/>
        <end position="65"/>
    </location>
</feature>
<sequence length="199" mass="22004">MKTTKDTRSAILDVAQDLVQRRSISGVSFQELAKRIGIKKGSMYYHFESKDELAVALLDRVADGLKNCFERGLHKTPDERLLYFFRLYQQHIGVGMRICPGGAFAGEWEKLSEPVKNAAHRLIEVQRSGVEQILAAGDAKQAFSLHGQSVRATANFIVSSIQGGLLTSRMLDSEDPFIDSAMLICGYLGINVTREALLG</sequence>
<name>A0A1Y0IEP4_9GAMM</name>
<dbReference type="Pfam" id="PF00440">
    <property type="entry name" value="TetR_N"/>
    <property type="match status" value="1"/>
</dbReference>
<keyword evidence="1" id="KW-0805">Transcription regulation</keyword>
<dbReference type="EMBL" id="CP021425">
    <property type="protein sequence ID" value="ARU59007.1"/>
    <property type="molecule type" value="Genomic_DNA"/>
</dbReference>
<dbReference type="SUPFAM" id="SSF46689">
    <property type="entry name" value="Homeodomain-like"/>
    <property type="match status" value="1"/>
</dbReference>
<keyword evidence="7" id="KW-1185">Reference proteome</keyword>
<dbReference type="GO" id="GO:0003677">
    <property type="term" value="F:DNA binding"/>
    <property type="evidence" value="ECO:0007669"/>
    <property type="project" value="UniProtKB-UniRule"/>
</dbReference>
<dbReference type="KEGG" id="ome:OLMES_5020"/>
<dbReference type="SUPFAM" id="SSF48498">
    <property type="entry name" value="Tetracyclin repressor-like, C-terminal domain"/>
    <property type="match status" value="1"/>
</dbReference>
<dbReference type="PROSITE" id="PS50977">
    <property type="entry name" value="HTH_TETR_2"/>
    <property type="match status" value="1"/>
</dbReference>
<reference evidence="6 7" key="1">
    <citation type="submission" date="2017-05" db="EMBL/GenBank/DDBJ databases">
        <title>Genomic insights into alkan degradation activity of Oleiphilus messinensis.</title>
        <authorList>
            <person name="Kozyavkin S.A."/>
            <person name="Slesarev A.I."/>
            <person name="Golyshin P.N."/>
            <person name="Korzhenkov A."/>
            <person name="Golyshina O.N."/>
            <person name="Toshchakov S.V."/>
        </authorList>
    </citation>
    <scope>NUCLEOTIDE SEQUENCE [LARGE SCALE GENOMIC DNA]</scope>
    <source>
        <strain evidence="6 7">ME102</strain>
    </source>
</reference>
<dbReference type="Proteomes" id="UP000196027">
    <property type="component" value="Chromosome"/>
</dbReference>
<dbReference type="RefSeq" id="WP_087463721.1">
    <property type="nucleotide sequence ID" value="NZ_CP021425.1"/>
</dbReference>
<keyword evidence="2 4" id="KW-0238">DNA-binding</keyword>
<evidence type="ECO:0000256" key="2">
    <source>
        <dbReference type="ARBA" id="ARBA00023125"/>
    </source>
</evidence>
<keyword evidence="3" id="KW-0804">Transcription</keyword>
<dbReference type="InterPro" id="IPR009057">
    <property type="entry name" value="Homeodomain-like_sf"/>
</dbReference>
<evidence type="ECO:0000259" key="5">
    <source>
        <dbReference type="PROSITE" id="PS50977"/>
    </source>
</evidence>
<evidence type="ECO:0000256" key="3">
    <source>
        <dbReference type="ARBA" id="ARBA00023163"/>
    </source>
</evidence>
<proteinExistence type="predicted"/>
<evidence type="ECO:0000313" key="7">
    <source>
        <dbReference type="Proteomes" id="UP000196027"/>
    </source>
</evidence>
<dbReference type="Gene3D" id="1.10.357.10">
    <property type="entry name" value="Tetracycline Repressor, domain 2"/>
    <property type="match status" value="1"/>
</dbReference>
<protein>
    <submittedName>
        <fullName evidence="6">Transcriptional regulator, TetR family protein</fullName>
    </submittedName>
</protein>
<dbReference type="InterPro" id="IPR001647">
    <property type="entry name" value="HTH_TetR"/>
</dbReference>
<dbReference type="AlphaFoldDB" id="A0A1Y0IEP4"/>
<feature type="DNA-binding region" description="H-T-H motif" evidence="4">
    <location>
        <begin position="28"/>
        <end position="47"/>
    </location>
</feature>
<dbReference type="PANTHER" id="PTHR47506">
    <property type="entry name" value="TRANSCRIPTIONAL REGULATORY PROTEIN"/>
    <property type="match status" value="1"/>
</dbReference>
<evidence type="ECO:0000256" key="1">
    <source>
        <dbReference type="ARBA" id="ARBA00023015"/>
    </source>
</evidence>